<keyword evidence="3" id="KW-1185">Reference proteome</keyword>
<gene>
    <name evidence="2" type="ORF">PPSIR1_28378</name>
</gene>
<evidence type="ECO:0008006" key="4">
    <source>
        <dbReference type="Google" id="ProtNLM"/>
    </source>
</evidence>
<dbReference type="Proteomes" id="UP000005801">
    <property type="component" value="Unassembled WGS sequence"/>
</dbReference>
<evidence type="ECO:0000256" key="1">
    <source>
        <dbReference type="SAM" id="SignalP"/>
    </source>
</evidence>
<feature type="signal peptide" evidence="1">
    <location>
        <begin position="1"/>
        <end position="22"/>
    </location>
</feature>
<reference evidence="2 3" key="1">
    <citation type="submission" date="2007-06" db="EMBL/GenBank/DDBJ databases">
        <authorList>
            <person name="Shimkets L."/>
            <person name="Ferriera S."/>
            <person name="Johnson J."/>
            <person name="Kravitz S."/>
            <person name="Beeson K."/>
            <person name="Sutton G."/>
            <person name="Rogers Y.-H."/>
            <person name="Friedman R."/>
            <person name="Frazier M."/>
            <person name="Venter J.C."/>
        </authorList>
    </citation>
    <scope>NUCLEOTIDE SEQUENCE [LARGE SCALE GENOMIC DNA]</scope>
    <source>
        <strain evidence="2 3">SIR-1</strain>
    </source>
</reference>
<dbReference type="AlphaFoldDB" id="A6FZU8"/>
<name>A6FZU8_9BACT</name>
<evidence type="ECO:0000313" key="3">
    <source>
        <dbReference type="Proteomes" id="UP000005801"/>
    </source>
</evidence>
<dbReference type="RefSeq" id="WP_006969997.1">
    <property type="nucleotide sequence ID" value="NZ_ABCS01000007.1"/>
</dbReference>
<dbReference type="EMBL" id="ABCS01000007">
    <property type="protein sequence ID" value="EDM80904.1"/>
    <property type="molecule type" value="Genomic_DNA"/>
</dbReference>
<protein>
    <recommendedName>
        <fullName evidence="4">CARDB domain-containing protein</fullName>
    </recommendedName>
</protein>
<evidence type="ECO:0000313" key="2">
    <source>
        <dbReference type="EMBL" id="EDM80904.1"/>
    </source>
</evidence>
<proteinExistence type="predicted"/>
<dbReference type="InterPro" id="IPR013783">
    <property type="entry name" value="Ig-like_fold"/>
</dbReference>
<sequence>MKAPLTPLFAIGLTLLPATAFAAKPDLTFSNIDGFYDPATDLVNLELTVKNAGDAATNHPFFVDVFGAEKGNWDECAETATDFASVPAGLQPGAEVVVELEIDRDFTQLGPLYFFVDIDELVFESDEGNNEGLVHVLDADPNEPVVTISNLQENNPQCLRDTVFNAFGVMIGAVADVFYSKLRILP</sequence>
<dbReference type="OrthoDB" id="9841830at2"/>
<keyword evidence="1" id="KW-0732">Signal</keyword>
<dbReference type="Gene3D" id="2.60.40.10">
    <property type="entry name" value="Immunoglobulins"/>
    <property type="match status" value="1"/>
</dbReference>
<comment type="caution">
    <text evidence="2">The sequence shown here is derived from an EMBL/GenBank/DDBJ whole genome shotgun (WGS) entry which is preliminary data.</text>
</comment>
<organism evidence="2 3">
    <name type="scientific">Plesiocystis pacifica SIR-1</name>
    <dbReference type="NCBI Taxonomy" id="391625"/>
    <lineage>
        <taxon>Bacteria</taxon>
        <taxon>Pseudomonadati</taxon>
        <taxon>Myxococcota</taxon>
        <taxon>Polyangia</taxon>
        <taxon>Nannocystales</taxon>
        <taxon>Nannocystaceae</taxon>
        <taxon>Plesiocystis</taxon>
    </lineage>
</organism>
<feature type="chain" id="PRO_5002697011" description="CARDB domain-containing protein" evidence="1">
    <location>
        <begin position="23"/>
        <end position="186"/>
    </location>
</feature>
<accession>A6FZU8</accession>